<evidence type="ECO:0000313" key="1">
    <source>
        <dbReference type="Ensembl" id="ENSNVIP00000021317.1"/>
    </source>
</evidence>
<dbReference type="Ensembl" id="ENSNVIT00000024840.1">
    <property type="protein sequence ID" value="ENSNVIP00000021317.1"/>
    <property type="gene ID" value="ENSNVIG00000016688.1"/>
</dbReference>
<dbReference type="Proteomes" id="UP000694425">
    <property type="component" value="Unplaced"/>
</dbReference>
<evidence type="ECO:0000313" key="2">
    <source>
        <dbReference type="Proteomes" id="UP000694425"/>
    </source>
</evidence>
<reference evidence="1" key="1">
    <citation type="submission" date="2025-08" db="UniProtKB">
        <authorList>
            <consortium name="Ensembl"/>
        </authorList>
    </citation>
    <scope>IDENTIFICATION</scope>
</reference>
<accession>A0A8C7BB30</accession>
<reference evidence="1" key="2">
    <citation type="submission" date="2025-09" db="UniProtKB">
        <authorList>
            <consortium name="Ensembl"/>
        </authorList>
    </citation>
    <scope>IDENTIFICATION</scope>
</reference>
<organism evidence="1 2">
    <name type="scientific">Neovison vison</name>
    <name type="common">American mink</name>
    <name type="synonym">Mustela vison</name>
    <dbReference type="NCBI Taxonomy" id="452646"/>
    <lineage>
        <taxon>Eukaryota</taxon>
        <taxon>Metazoa</taxon>
        <taxon>Chordata</taxon>
        <taxon>Craniata</taxon>
        <taxon>Vertebrata</taxon>
        <taxon>Euteleostomi</taxon>
        <taxon>Mammalia</taxon>
        <taxon>Eutheria</taxon>
        <taxon>Laurasiatheria</taxon>
        <taxon>Carnivora</taxon>
        <taxon>Caniformia</taxon>
        <taxon>Musteloidea</taxon>
        <taxon>Mustelidae</taxon>
        <taxon>Mustelinae</taxon>
        <taxon>Neogale</taxon>
    </lineage>
</organism>
<protein>
    <submittedName>
        <fullName evidence="1">Uncharacterized protein</fullName>
    </submittedName>
</protein>
<dbReference type="AlphaFoldDB" id="A0A8C7BB30"/>
<dbReference type="GeneTree" id="ENSGT00910000148243"/>
<sequence length="58" mass="6579">ICLPLRGGRLANAPVHSWEAQAAACSTFPLGDLVSYFFRLWFGERNQHSNDFFSPRSH</sequence>
<name>A0A8C7BB30_NEOVI</name>
<keyword evidence="2" id="KW-1185">Reference proteome</keyword>
<proteinExistence type="predicted"/>